<proteinExistence type="predicted"/>
<feature type="compositionally biased region" description="Polar residues" evidence="1">
    <location>
        <begin position="20"/>
        <end position="29"/>
    </location>
</feature>
<sequence length="165" mass="18477">MSTSQKSSKKRTKKKAPNHSKASSKVQTESTLDFDFSSLRPVRSKQGSYRSTEPSMLTIVNTKKNGKRIVLAPEIVETIGSPSEVEIFLNDSGLVITEALFSGDNTFQLRTSANRYVIYAAELVQEVTEIFNLDFYNTTSLSFRTVQYINREDDTVAFVDLTTQG</sequence>
<feature type="region of interest" description="Disordered" evidence="1">
    <location>
        <begin position="1"/>
        <end position="29"/>
    </location>
</feature>
<dbReference type="EMBL" id="VYKK01000007">
    <property type="protein sequence ID" value="KAA9005909.1"/>
    <property type="molecule type" value="Genomic_DNA"/>
</dbReference>
<evidence type="ECO:0000313" key="3">
    <source>
        <dbReference type="Proteomes" id="UP000367750"/>
    </source>
</evidence>
<dbReference type="Proteomes" id="UP000367750">
    <property type="component" value="Unassembled WGS sequence"/>
</dbReference>
<gene>
    <name evidence="2" type="ORF">F4V43_07510</name>
</gene>
<evidence type="ECO:0000256" key="1">
    <source>
        <dbReference type="SAM" id="MobiDB-lite"/>
    </source>
</evidence>
<comment type="caution">
    <text evidence="2">The sequence shown here is derived from an EMBL/GenBank/DDBJ whole genome shotgun (WGS) entry which is preliminary data.</text>
</comment>
<organism evidence="2 3">
    <name type="scientific">Paenibacillus spiritus</name>
    <dbReference type="NCBI Taxonomy" id="2496557"/>
    <lineage>
        <taxon>Bacteria</taxon>
        <taxon>Bacillati</taxon>
        <taxon>Bacillota</taxon>
        <taxon>Bacilli</taxon>
        <taxon>Bacillales</taxon>
        <taxon>Paenibacillaceae</taxon>
        <taxon>Paenibacillus</taxon>
    </lineage>
</organism>
<reference evidence="2 3" key="1">
    <citation type="submission" date="2019-09" db="EMBL/GenBank/DDBJ databases">
        <title>Bacillus ochoae sp. nov., Paenibacillus whitsoniae sp. nov., Paenibacillus spiritus sp. nov. Isolated from the Mars Exploration Rover during spacecraft assembly.</title>
        <authorList>
            <person name="Seuylemezian A."/>
            <person name="Vaishampayan P."/>
        </authorList>
    </citation>
    <scope>NUCLEOTIDE SEQUENCE [LARGE SCALE GENOMIC DNA]</scope>
    <source>
        <strain evidence="2 3">MER_111</strain>
    </source>
</reference>
<keyword evidence="3" id="KW-1185">Reference proteome</keyword>
<protein>
    <submittedName>
        <fullName evidence="2">Uncharacterized protein</fullName>
    </submittedName>
</protein>
<accession>A0A5J5GCL1</accession>
<name>A0A5J5GCL1_9BACL</name>
<dbReference type="AlphaFoldDB" id="A0A5J5GCL1"/>
<dbReference type="RefSeq" id="WP_150457610.1">
    <property type="nucleotide sequence ID" value="NZ_VYKK01000007.1"/>
</dbReference>
<feature type="compositionally biased region" description="Basic residues" evidence="1">
    <location>
        <begin position="7"/>
        <end position="18"/>
    </location>
</feature>
<evidence type="ECO:0000313" key="2">
    <source>
        <dbReference type="EMBL" id="KAA9005909.1"/>
    </source>
</evidence>
<dbReference type="OrthoDB" id="2595775at2"/>